<dbReference type="EMBL" id="CANTFM010000934">
    <property type="protein sequence ID" value="CAI5732012.1"/>
    <property type="molecule type" value="Genomic_DNA"/>
</dbReference>
<feature type="compositionally biased region" description="Basic residues" evidence="1">
    <location>
        <begin position="339"/>
        <end position="352"/>
    </location>
</feature>
<sequence length="448" mass="49952">MSLAREVGRKTSKSKPELLQWVENAVGSMEAGEKYTKDTILEIAMVSAALSEYSETVLAKMYDRGKLNALPNVPLHTRNLRMPGKQQACRDSSDAVNKDQLEAAHYIGLEVMLRLNERLSVEQRMGDELREILNHSRNLRLVLATSNQILHKKVDAMLINAIDIHAPLKSTIVGSKQERQTSVAEYDRLVQIAKHAQETNFQDAMIAANGHHLYASLRQQFNLVNVGGRPKLWDTEKDKLELKHLPHPRFRSPSPPPRQLRIPSSPAKKRDPKPRMLNHSSVTASTFSEKKHRNPFSRLAAKIFRSHSTKTLAHATRSTSPSGQIPQESSRSLVPKVQVKGKNKKLVAKTKMSHPTGNAKPKSKLGQKKKNRPRTVATKTIRKSASHSSEESASFVNSSLEDSDYVYGSVEGDVDEVGEDADRVFHVGPRGGKYYINATGKKVYAKAA</sequence>
<feature type="region of interest" description="Disordered" evidence="1">
    <location>
        <begin position="245"/>
        <end position="293"/>
    </location>
</feature>
<proteinExistence type="predicted"/>
<feature type="compositionally biased region" description="Polar residues" evidence="1">
    <location>
        <begin position="278"/>
        <end position="287"/>
    </location>
</feature>
<feature type="compositionally biased region" description="Basic residues" evidence="1">
    <location>
        <begin position="361"/>
        <end position="373"/>
    </location>
</feature>
<organism evidence="2 3">
    <name type="scientific">Peronospora destructor</name>
    <dbReference type="NCBI Taxonomy" id="86335"/>
    <lineage>
        <taxon>Eukaryota</taxon>
        <taxon>Sar</taxon>
        <taxon>Stramenopiles</taxon>
        <taxon>Oomycota</taxon>
        <taxon>Peronosporomycetes</taxon>
        <taxon>Peronosporales</taxon>
        <taxon>Peronosporaceae</taxon>
        <taxon>Peronospora</taxon>
    </lineage>
</organism>
<reference evidence="2" key="1">
    <citation type="submission" date="2022-12" db="EMBL/GenBank/DDBJ databases">
        <authorList>
            <person name="Webb A."/>
        </authorList>
    </citation>
    <scope>NUCLEOTIDE SEQUENCE</scope>
    <source>
        <strain evidence="2">Pd1</strain>
    </source>
</reference>
<protein>
    <submittedName>
        <fullName evidence="2">Uncharacterized protein</fullName>
    </submittedName>
</protein>
<dbReference type="Proteomes" id="UP001162029">
    <property type="component" value="Unassembled WGS sequence"/>
</dbReference>
<keyword evidence="3" id="KW-1185">Reference proteome</keyword>
<feature type="compositionally biased region" description="Polar residues" evidence="1">
    <location>
        <begin position="316"/>
        <end position="332"/>
    </location>
</feature>
<evidence type="ECO:0000256" key="1">
    <source>
        <dbReference type="SAM" id="MobiDB-lite"/>
    </source>
</evidence>
<comment type="caution">
    <text evidence="2">The sequence shown here is derived from an EMBL/GenBank/DDBJ whole genome shotgun (WGS) entry which is preliminary data.</text>
</comment>
<evidence type="ECO:0000313" key="3">
    <source>
        <dbReference type="Proteomes" id="UP001162029"/>
    </source>
</evidence>
<feature type="region of interest" description="Disordered" evidence="1">
    <location>
        <begin position="309"/>
        <end position="398"/>
    </location>
</feature>
<evidence type="ECO:0000313" key="2">
    <source>
        <dbReference type="EMBL" id="CAI5732012.1"/>
    </source>
</evidence>
<name>A0AAV0U5W4_9STRA</name>
<dbReference type="AlphaFoldDB" id="A0AAV0U5W4"/>
<accession>A0AAV0U5W4</accession>
<gene>
    <name evidence="2" type="ORF">PDE001_LOCUS4975</name>
</gene>